<evidence type="ECO:0000313" key="7">
    <source>
        <dbReference type="EMBL" id="KAK9056674.1"/>
    </source>
</evidence>
<dbReference type="EMBL" id="JBCNJP010000024">
    <property type="protein sequence ID" value="KAK9056674.1"/>
    <property type="molecule type" value="Genomic_DNA"/>
</dbReference>
<dbReference type="GO" id="GO:0051726">
    <property type="term" value="P:regulation of cell cycle"/>
    <property type="evidence" value="ECO:0007669"/>
    <property type="project" value="InterPro"/>
</dbReference>
<dbReference type="PANTHER" id="PTHR46776">
    <property type="entry name" value="CYCLIN-DEPENDENT KINASE INHIBITOR 4-RELATED"/>
    <property type="match status" value="1"/>
</dbReference>
<comment type="subcellular location">
    <subcellularLocation>
        <location evidence="1">Nucleus</location>
        <location evidence="1">Nucleoplasm</location>
    </subcellularLocation>
</comment>
<evidence type="ECO:0000259" key="6">
    <source>
        <dbReference type="Pfam" id="PF02234"/>
    </source>
</evidence>
<dbReference type="GO" id="GO:0004861">
    <property type="term" value="F:cyclin-dependent protein serine/threonine kinase inhibitor activity"/>
    <property type="evidence" value="ECO:0007669"/>
    <property type="project" value="InterPro"/>
</dbReference>
<protein>
    <recommendedName>
        <fullName evidence="6">Cyclin-dependent kinase inhibitor domain-containing protein</fullName>
    </recommendedName>
</protein>
<feature type="region of interest" description="Disordered" evidence="5">
    <location>
        <begin position="138"/>
        <end position="169"/>
    </location>
</feature>
<evidence type="ECO:0000256" key="5">
    <source>
        <dbReference type="SAM" id="MobiDB-lite"/>
    </source>
</evidence>
<dbReference type="AlphaFoldDB" id="A0AAP0CGZ6"/>
<dbReference type="InterPro" id="IPR003175">
    <property type="entry name" value="CDI_dom"/>
</dbReference>
<dbReference type="GO" id="GO:0005654">
    <property type="term" value="C:nucleoplasm"/>
    <property type="evidence" value="ECO:0007669"/>
    <property type="project" value="UniProtKB-SubCell"/>
</dbReference>
<evidence type="ECO:0000256" key="1">
    <source>
        <dbReference type="ARBA" id="ARBA00004642"/>
    </source>
</evidence>
<accession>A0AAP0CGZ6</accession>
<name>A0AAP0CGZ6_9ASTR</name>
<keyword evidence="8" id="KW-1185">Reference proteome</keyword>
<evidence type="ECO:0000256" key="3">
    <source>
        <dbReference type="ARBA" id="ARBA00023013"/>
    </source>
</evidence>
<feature type="compositionally biased region" description="Polar residues" evidence="5">
    <location>
        <begin position="1"/>
        <end position="10"/>
    </location>
</feature>
<sequence length="217" mass="24200">MIEETASSGYECTEEIEIPVSISHGSVGRSRDDTDGKSSGDGKRRRCGGYEEEEDVFQLRYRSRRDVDVNFRENVVFAAVSGASDHLNSSVGDSMPGDSISDLEAVEAKFLPETDIFNSSNEGFSRETSTSSVICLESEEMESSSTSTEKTPAIEATSRRKPVPAAETMPSAAELEEFFTKAEKYEQKRFAEKYNFDIVKDVPMDGRYQWIPLPLNR</sequence>
<reference evidence="7 8" key="1">
    <citation type="submission" date="2024-04" db="EMBL/GenBank/DDBJ databases">
        <title>The reference genome of an endangered Asteraceae, Deinandra increscens subsp. villosa, native to the Central Coast of California.</title>
        <authorList>
            <person name="Guilliams M."/>
            <person name="Hasenstab-Lehman K."/>
            <person name="Meyer R."/>
            <person name="Mcevoy S."/>
        </authorList>
    </citation>
    <scope>NUCLEOTIDE SEQUENCE [LARGE SCALE GENOMIC DNA]</scope>
    <source>
        <tissue evidence="7">Leaf</tissue>
    </source>
</reference>
<proteinExistence type="inferred from homology"/>
<evidence type="ECO:0000256" key="2">
    <source>
        <dbReference type="ARBA" id="ARBA00010274"/>
    </source>
</evidence>
<feature type="compositionally biased region" description="Basic and acidic residues" evidence="5">
    <location>
        <begin position="29"/>
        <end position="42"/>
    </location>
</feature>
<feature type="domain" description="Cyclin-dependent kinase inhibitor" evidence="6">
    <location>
        <begin position="169"/>
        <end position="211"/>
    </location>
</feature>
<comment type="caution">
    <text evidence="7">The sequence shown here is derived from an EMBL/GenBank/DDBJ whole genome shotgun (WGS) entry which is preliminary data.</text>
</comment>
<comment type="similarity">
    <text evidence="2">Belongs to the CDI family. ICK/KRP subfamily.</text>
</comment>
<dbReference type="Pfam" id="PF02234">
    <property type="entry name" value="CDI"/>
    <property type="match status" value="1"/>
</dbReference>
<evidence type="ECO:0000256" key="4">
    <source>
        <dbReference type="ARBA" id="ARBA00023306"/>
    </source>
</evidence>
<evidence type="ECO:0000313" key="8">
    <source>
        <dbReference type="Proteomes" id="UP001408789"/>
    </source>
</evidence>
<dbReference type="InterPro" id="IPR044275">
    <property type="entry name" value="KRP"/>
</dbReference>
<dbReference type="Gene3D" id="4.10.365.10">
    <property type="entry name" value="p27"/>
    <property type="match status" value="1"/>
</dbReference>
<keyword evidence="4" id="KW-0131">Cell cycle</keyword>
<dbReference type="InterPro" id="IPR044898">
    <property type="entry name" value="CDI_dom_sf"/>
</dbReference>
<keyword evidence="3" id="KW-0649">Protein kinase inhibitor</keyword>
<gene>
    <name evidence="7" type="ORF">SSX86_024036</name>
</gene>
<organism evidence="7 8">
    <name type="scientific">Deinandra increscens subsp. villosa</name>
    <dbReference type="NCBI Taxonomy" id="3103831"/>
    <lineage>
        <taxon>Eukaryota</taxon>
        <taxon>Viridiplantae</taxon>
        <taxon>Streptophyta</taxon>
        <taxon>Embryophyta</taxon>
        <taxon>Tracheophyta</taxon>
        <taxon>Spermatophyta</taxon>
        <taxon>Magnoliopsida</taxon>
        <taxon>eudicotyledons</taxon>
        <taxon>Gunneridae</taxon>
        <taxon>Pentapetalae</taxon>
        <taxon>asterids</taxon>
        <taxon>campanulids</taxon>
        <taxon>Asterales</taxon>
        <taxon>Asteraceae</taxon>
        <taxon>Asteroideae</taxon>
        <taxon>Heliantheae alliance</taxon>
        <taxon>Madieae</taxon>
        <taxon>Madiinae</taxon>
        <taxon>Deinandra</taxon>
    </lineage>
</organism>
<dbReference type="Proteomes" id="UP001408789">
    <property type="component" value="Unassembled WGS sequence"/>
</dbReference>
<feature type="region of interest" description="Disordered" evidence="5">
    <location>
        <begin position="1"/>
        <end position="49"/>
    </location>
</feature>